<dbReference type="FunFam" id="3.40.50.300:FF:000006">
    <property type="entry name" value="DNA-binding transcriptional regulator NtrC"/>
    <property type="match status" value="1"/>
</dbReference>
<dbReference type="PROSITE" id="PS50045">
    <property type="entry name" value="SIGMA54_INTERACT_4"/>
    <property type="match status" value="1"/>
</dbReference>
<dbReference type="Pfam" id="PF00158">
    <property type="entry name" value="Sigma54_activat"/>
    <property type="match status" value="1"/>
</dbReference>
<evidence type="ECO:0000256" key="4">
    <source>
        <dbReference type="ARBA" id="ARBA00023163"/>
    </source>
</evidence>
<dbReference type="EMBL" id="VBOU01000074">
    <property type="protein sequence ID" value="TMQ54363.1"/>
    <property type="molecule type" value="Genomic_DNA"/>
</dbReference>
<dbReference type="SMART" id="SM00382">
    <property type="entry name" value="AAA"/>
    <property type="match status" value="1"/>
</dbReference>
<name>A0A538SSJ6_UNCEI</name>
<evidence type="ECO:0000256" key="1">
    <source>
        <dbReference type="ARBA" id="ARBA00022741"/>
    </source>
</evidence>
<dbReference type="AlphaFoldDB" id="A0A538SSJ6"/>
<dbReference type="GO" id="GO:0006355">
    <property type="term" value="P:regulation of DNA-templated transcription"/>
    <property type="evidence" value="ECO:0007669"/>
    <property type="project" value="InterPro"/>
</dbReference>
<protein>
    <recommendedName>
        <fullName evidence="6">Sigma-54 factor interaction domain-containing protein</fullName>
    </recommendedName>
</protein>
<feature type="domain" description="Sigma-54 factor interaction" evidence="6">
    <location>
        <begin position="456"/>
        <end position="684"/>
    </location>
</feature>
<keyword evidence="4" id="KW-0804">Transcription</keyword>
<gene>
    <name evidence="7" type="ORF">E6K74_06340</name>
</gene>
<dbReference type="PRINTS" id="PR01590">
    <property type="entry name" value="HTHFIS"/>
</dbReference>
<dbReference type="Gene3D" id="1.10.10.60">
    <property type="entry name" value="Homeodomain-like"/>
    <property type="match status" value="1"/>
</dbReference>
<dbReference type="Pfam" id="PF02954">
    <property type="entry name" value="HTH_8"/>
    <property type="match status" value="1"/>
</dbReference>
<dbReference type="InterPro" id="IPR002078">
    <property type="entry name" value="Sigma_54_int"/>
</dbReference>
<dbReference type="PANTHER" id="PTHR32071:SF14">
    <property type="entry name" value="TRANSCRIPTIONAL REGULATORY PROTEIN RTCR"/>
    <property type="match status" value="1"/>
</dbReference>
<dbReference type="InterPro" id="IPR019734">
    <property type="entry name" value="TPR_rpt"/>
</dbReference>
<keyword evidence="1" id="KW-0547">Nucleotide-binding</keyword>
<feature type="region of interest" description="Disordered" evidence="5">
    <location>
        <begin position="704"/>
        <end position="723"/>
    </location>
</feature>
<dbReference type="Proteomes" id="UP000319829">
    <property type="component" value="Unassembled WGS sequence"/>
</dbReference>
<evidence type="ECO:0000256" key="3">
    <source>
        <dbReference type="ARBA" id="ARBA00023015"/>
    </source>
</evidence>
<dbReference type="CDD" id="cd00009">
    <property type="entry name" value="AAA"/>
    <property type="match status" value="1"/>
</dbReference>
<reference evidence="7 8" key="1">
    <citation type="journal article" date="2019" name="Nat. Microbiol.">
        <title>Mediterranean grassland soil C-N compound turnover is dependent on rainfall and depth, and is mediated by genomically divergent microorganisms.</title>
        <authorList>
            <person name="Diamond S."/>
            <person name="Andeer P.F."/>
            <person name="Li Z."/>
            <person name="Crits-Christoph A."/>
            <person name="Burstein D."/>
            <person name="Anantharaman K."/>
            <person name="Lane K.R."/>
            <person name="Thomas B.C."/>
            <person name="Pan C."/>
            <person name="Northen T.R."/>
            <person name="Banfield J.F."/>
        </authorList>
    </citation>
    <scope>NUCLEOTIDE SEQUENCE [LARGE SCALE GENOMIC DNA]</scope>
    <source>
        <strain evidence="7">WS_4</strain>
    </source>
</reference>
<keyword evidence="2" id="KW-0067">ATP-binding</keyword>
<dbReference type="Pfam" id="PF25601">
    <property type="entry name" value="AAA_lid_14"/>
    <property type="match status" value="1"/>
</dbReference>
<dbReference type="GO" id="GO:0005524">
    <property type="term" value="F:ATP binding"/>
    <property type="evidence" value="ECO:0007669"/>
    <property type="project" value="UniProtKB-KW"/>
</dbReference>
<evidence type="ECO:0000256" key="2">
    <source>
        <dbReference type="ARBA" id="ARBA00022840"/>
    </source>
</evidence>
<dbReference type="InterPro" id="IPR027417">
    <property type="entry name" value="P-loop_NTPase"/>
</dbReference>
<dbReference type="SUPFAM" id="SSF52540">
    <property type="entry name" value="P-loop containing nucleoside triphosphate hydrolases"/>
    <property type="match status" value="1"/>
</dbReference>
<proteinExistence type="predicted"/>
<dbReference type="InterPro" id="IPR009057">
    <property type="entry name" value="Homeodomain-like_sf"/>
</dbReference>
<dbReference type="InterPro" id="IPR058031">
    <property type="entry name" value="AAA_lid_NorR"/>
</dbReference>
<dbReference type="SMART" id="SM00028">
    <property type="entry name" value="TPR"/>
    <property type="match status" value="6"/>
</dbReference>
<dbReference type="InterPro" id="IPR011990">
    <property type="entry name" value="TPR-like_helical_dom_sf"/>
</dbReference>
<dbReference type="Gene3D" id="1.10.8.60">
    <property type="match status" value="1"/>
</dbReference>
<dbReference type="Gene3D" id="3.40.50.300">
    <property type="entry name" value="P-loop containing nucleotide triphosphate hydrolases"/>
    <property type="match status" value="1"/>
</dbReference>
<keyword evidence="3" id="KW-0805">Transcription regulation</keyword>
<accession>A0A538SSJ6</accession>
<dbReference type="SUPFAM" id="SSF46689">
    <property type="entry name" value="Homeodomain-like"/>
    <property type="match status" value="1"/>
</dbReference>
<dbReference type="PANTHER" id="PTHR32071">
    <property type="entry name" value="TRANSCRIPTIONAL REGULATORY PROTEIN"/>
    <property type="match status" value="1"/>
</dbReference>
<sequence>MIHDHEHEYDAATLQRRLDDLIAHARFGAALDLVTEFQGRGPLPPEIEHPVLLARCRALLGLGRWREVADLAEKKLEELYALRPDDKKPILEYHIAAGWAVWRIGRPSRAEEHFRAAYHISRWDFEDLQGMLRSRNLLGLCFLGAGEIQRAVAEFGRGQLQARGAGLYHEEANFSLNLSIALAKLGRFEQADQELTRARSLFGERGHSRGRVQTRLCLGQQLRIRGDLRDAESHVRGALSEAEEHGFEREHVIALEYLGDIALDQFDNQSAIELYDQALLIAEKLAPEGDLIPELSRRIAEVHVRIGEPNRALITCERGLRIARRINDRFEEAATCRVMAMAHQVLGNRERALRAAREGAQLLRKIEAMYELTRILVWSGEAQLAGRDPEERGSARDQLWEARSLAMTMNLERWVERIEKVLGVDLEPAPTRPIVRGARADLIPEGADPDCFRFGIVTQDPRISELIRILERAASSRLPILILGEKGSGRELLARAAHELGDRKDRPFVVGRCSTLPEGHLDADLFGHDRASGPGTGAARMGLFEGANGGVMYLDEVSELLVGAQAKLLRVIEMGELRRVGAAGVRHVDVRVVAASTRDLAGLVRRGVFRDDLYYRLNGIRLEIPPLRDRVQDVELIGRYLLERACAQARKRVTFTSDVWVQFRSHTWPGNVQELKGTIDRVVALAQDGDLVGAELIPLRPARRAARAPAGASEPQRGGDRAEREQIVTALRAHRGNQSEAARSLGGMKRTTLLYKMKKLDIRPEEYGSTP</sequence>
<evidence type="ECO:0000313" key="7">
    <source>
        <dbReference type="EMBL" id="TMQ54363.1"/>
    </source>
</evidence>
<evidence type="ECO:0000259" key="6">
    <source>
        <dbReference type="PROSITE" id="PS50045"/>
    </source>
</evidence>
<dbReference type="Gene3D" id="1.25.40.10">
    <property type="entry name" value="Tetratricopeptide repeat domain"/>
    <property type="match status" value="2"/>
</dbReference>
<evidence type="ECO:0000256" key="5">
    <source>
        <dbReference type="SAM" id="MobiDB-lite"/>
    </source>
</evidence>
<dbReference type="GO" id="GO:0043565">
    <property type="term" value="F:sequence-specific DNA binding"/>
    <property type="evidence" value="ECO:0007669"/>
    <property type="project" value="InterPro"/>
</dbReference>
<evidence type="ECO:0000313" key="8">
    <source>
        <dbReference type="Proteomes" id="UP000319829"/>
    </source>
</evidence>
<dbReference type="InterPro" id="IPR003593">
    <property type="entry name" value="AAA+_ATPase"/>
</dbReference>
<comment type="caution">
    <text evidence="7">The sequence shown here is derived from an EMBL/GenBank/DDBJ whole genome shotgun (WGS) entry which is preliminary data.</text>
</comment>
<organism evidence="7 8">
    <name type="scientific">Eiseniibacteriota bacterium</name>
    <dbReference type="NCBI Taxonomy" id="2212470"/>
    <lineage>
        <taxon>Bacteria</taxon>
        <taxon>Candidatus Eiseniibacteriota</taxon>
    </lineage>
</organism>
<dbReference type="InterPro" id="IPR002197">
    <property type="entry name" value="HTH_Fis"/>
</dbReference>
<dbReference type="SUPFAM" id="SSF48452">
    <property type="entry name" value="TPR-like"/>
    <property type="match status" value="2"/>
</dbReference>